<organism evidence="5 6">
    <name type="scientific">Pseudomonas peradeniyensis</name>
    <dbReference type="NCBI Taxonomy" id="2745488"/>
    <lineage>
        <taxon>Bacteria</taxon>
        <taxon>Pseudomonadati</taxon>
        <taxon>Pseudomonadota</taxon>
        <taxon>Gammaproteobacteria</taxon>
        <taxon>Pseudomonadales</taxon>
        <taxon>Pseudomonadaceae</taxon>
        <taxon>Pseudomonas</taxon>
    </lineage>
</organism>
<dbReference type="NCBIfam" id="NF003417">
    <property type="entry name" value="PRK04813.1"/>
    <property type="match status" value="2"/>
</dbReference>
<dbReference type="InterPro" id="IPR000873">
    <property type="entry name" value="AMP-dep_synth/lig_dom"/>
</dbReference>
<reference evidence="5" key="1">
    <citation type="journal article" date="2022" name="Microbiol. Spectr.">
        <title>An Nuclear Magnetic Resonance Fingerprint Matching Approach for the Identification and Structural Re-Evaluation of Pseudomonas Lipopeptides.</title>
        <authorList>
            <person name="De Roo V."/>
            <person name="Verleysen Y."/>
            <person name="Kovacs B."/>
            <person name="De Vleeschouwer M."/>
            <person name="Muangkaew P."/>
            <person name="Girard L."/>
            <person name="Hofte M."/>
            <person name="De Mot R."/>
            <person name="Madder A."/>
            <person name="Geudens N."/>
            <person name="Martins J.C."/>
        </authorList>
    </citation>
    <scope>NUCLEOTIDE SEQUENCE</scope>
    <source>
        <strain evidence="5">COR51</strain>
    </source>
</reference>
<comment type="cofactor">
    <cofactor evidence="1">
        <name>pantetheine 4'-phosphate</name>
        <dbReference type="ChEBI" id="CHEBI:47942"/>
    </cofactor>
</comment>
<dbReference type="NCBIfam" id="TIGR01733">
    <property type="entry name" value="AA-adenyl-dom"/>
    <property type="match status" value="2"/>
</dbReference>
<dbReference type="Proteomes" id="UP001139994">
    <property type="component" value="Unassembled WGS sequence"/>
</dbReference>
<keyword evidence="6" id="KW-1185">Reference proteome</keyword>
<dbReference type="CDD" id="cd17643">
    <property type="entry name" value="A_NRPS_Cytc1-like"/>
    <property type="match status" value="1"/>
</dbReference>
<proteinExistence type="predicted"/>
<evidence type="ECO:0000259" key="4">
    <source>
        <dbReference type="PROSITE" id="PS50075"/>
    </source>
</evidence>
<keyword evidence="2" id="KW-0596">Phosphopantetheine</keyword>
<accession>A0ABT2VI88</accession>
<dbReference type="InterPro" id="IPR010071">
    <property type="entry name" value="AA_adenyl_dom"/>
</dbReference>
<dbReference type="InterPro" id="IPR025110">
    <property type="entry name" value="AMP-bd_C"/>
</dbReference>
<dbReference type="SMART" id="SM00823">
    <property type="entry name" value="PKS_PP"/>
    <property type="match status" value="3"/>
</dbReference>
<feature type="domain" description="Carrier" evidence="4">
    <location>
        <begin position="1053"/>
        <end position="1128"/>
    </location>
</feature>
<dbReference type="Pfam" id="PF00668">
    <property type="entry name" value="Condensation"/>
    <property type="match status" value="2"/>
</dbReference>
<dbReference type="InterPro" id="IPR020845">
    <property type="entry name" value="AMP-binding_CS"/>
</dbReference>
<gene>
    <name evidence="5" type="ORF">OC929_25755</name>
</gene>
<dbReference type="CDD" id="cd17649">
    <property type="entry name" value="A_NRPS_PvdJ-like"/>
    <property type="match status" value="1"/>
</dbReference>
<dbReference type="PANTHER" id="PTHR45527:SF14">
    <property type="entry name" value="PLIPASTATIN SYNTHASE SUBUNIT B"/>
    <property type="match status" value="1"/>
</dbReference>
<reference evidence="5" key="3">
    <citation type="journal article" date="2023" name="mSystems">
        <title>Charting the Lipopeptidome of Nonpathogenic Pseudomonas.</title>
        <authorList>
            <person name="Cesa-Luna C."/>
            <person name="Geudens N."/>
            <person name="Girard L."/>
            <person name="De Roo V."/>
            <person name="Maklad H.R."/>
            <person name="Martins J.C."/>
            <person name="Hofte M."/>
            <person name="De Mot R."/>
        </authorList>
    </citation>
    <scope>NUCLEOTIDE SEQUENCE</scope>
    <source>
        <strain evidence="5">COR51</strain>
    </source>
</reference>
<dbReference type="Gene3D" id="3.30.300.30">
    <property type="match status" value="2"/>
</dbReference>
<dbReference type="PROSITE" id="PS50075">
    <property type="entry name" value="CARRIER"/>
    <property type="match status" value="3"/>
</dbReference>
<dbReference type="SUPFAM" id="SSF52777">
    <property type="entry name" value="CoA-dependent acyltransferases"/>
    <property type="match status" value="4"/>
</dbReference>
<reference evidence="5" key="2">
    <citation type="submission" date="2022-09" db="EMBL/GenBank/DDBJ databases">
        <authorList>
            <person name="Cesa-Luna C."/>
            <person name="Girard L."/>
            <person name="Lood C."/>
            <person name="Hofte M."/>
            <person name="De Mot R."/>
        </authorList>
    </citation>
    <scope>NUCLEOTIDE SEQUENCE</scope>
    <source>
        <strain evidence="5">COR51</strain>
    </source>
</reference>
<dbReference type="SUPFAM" id="SSF47336">
    <property type="entry name" value="ACP-like"/>
    <property type="match status" value="3"/>
</dbReference>
<dbReference type="InterPro" id="IPR020806">
    <property type="entry name" value="PKS_PP-bd"/>
</dbReference>
<evidence type="ECO:0000313" key="5">
    <source>
        <dbReference type="EMBL" id="MCU7241457.1"/>
    </source>
</evidence>
<evidence type="ECO:0000256" key="3">
    <source>
        <dbReference type="ARBA" id="ARBA00022553"/>
    </source>
</evidence>
<sequence>MAPRTELEQQLAAIWSEVLKVEQVGLHDNFFELGGHSLLATQVTSRIRQRLELEVPLRSLFESADLQTFAQAAGQGSVSQAPAFTVVDRNQPLPLSYAQQRQWFLWQLEPDSAAYNIPSALRLKGELNIEALRSSFAALIARHETLRTTFHQEGDQACQRIHPASDFDLAVETVNAEALQARIVEETAQPFDLEHGPLLRARLLRLAADEHVLVLTLHHIVADGWSMPVMVDEVVRLYAAHCQGIAPQLPALAFQYADYAAWQRQWMEAGEQARQLDYWCRRLVDEQPLLELPTDRPRPLQQSHAGARLDIHLEHELVEALKATARQQGVTLFMLLLASFQTLLHRLSGQSQVRVGVPVANRTRAETEDLIGFFVNTQVLDARFDLRTTFAELLQQVRQTAVQAQAHQDLPFEQLVEALQPERSMSHSPLFQVLFNHKTENPGMAQELPGLRIEGLDWEERTAQFDLVLNTVEHGAGLSAILTYATALFDPATAERLGGYWRNLLQGICQDSGQRVAQLPLLDAAELVELQADVQRYPSAECAHVLIEAQAARTPEAIAVTFAGQSLSYDQLNRRANRLAHKLREQGVGPDVLVGIAVERGFEMIVGLLAILKAGGAYVPLDPEYPQDRLSYMMEDSGIQLLLAQGHLLADLPVPAQVRSLKLEDDLAGYSEENPAHLTQPDNLAYVIYTSGSTGKPKGTLLPHHNLLRLFKATDAWFGFGPQDVWTLFHSYAFDFSVWEIFGALLHGGRLVIVPRETTRSPEDFHQLLAEQGVTVLNQTPSAFKPLMRVACDSASDLSLRYVIFGGEALDVAALQPWFERFGEDCDNLINMYGITETTVHVTYRPIRFADTQQPGSPIGAAIPDLSMYVLDADFNPVAKGCTGELHVGHAGLARGYHNRASLTAERFVPDPFSSEGGRLYRTGDLARYRGQEVIEYVGRIDHQVKIRGFRIELGEIEARLQEHSAVREVLVLDIDGAGGKQLAAYLIAQDPSADHAVLRDTLKQHLKANLPDYMVPTHFLVLEQWPLTANGKLDRKALPKPDASQLQQGYVAPRTELEQQLAAIWSEVLKVEQVGLHDNFFELGGHSLLATQVTSRIRQRLELEVPLRSLFESADLQAFAQAAGQGSASQAPAFTIVDRNQPLPLSYAQQRQWFLWQLEPESAAYHIPAALQLKGRINLEALRQAFEALVTRHESLRTTFEQQEGEALQRIQAPATFTLVMESLQDTSTEAVRERVAREIQRPFDLTQGPLLRVRLLRLAEDEHVLVLTLHHIVADGWSMPIMVDEVVNAYLALSQGRQPELPALAVQYADYAAWQRQWMAAGEQARQLDYWLAQLGGEHYVLQLPTDHPRPTVQSHAGRSLAIEVPAPLVQALKAQARQQGVTLFMLLLASFQSLLHRQTGQADIRVGVPIANRTRAETEGLIGFFVNTQVLKAQFELHTTFSELLQQVKHTALQAQAHQDLPFEQLVEALQPERSLSHNPLFQVMFNHQAQRSDQARELPGLSIEGLSWGNPTAHLDLALDTFESEDGLGATLTYVSDLFEHATIERMAVHWLNLLQAVSTQPAQRIVELPLLDAAQRQTLLEQWSRHEAVYPDQRTVQQLIADQAARTPQATALICEGQQLTYQALDQRANQLAHRLRQEGIGPDVRVGIALPRSLDMVVGLLAVLKAGGAYVPLDPDYPHERLAYMMEDSGIVLLLGHSAQLQGLAVAPQVRCLCLDSEPLDAWPNHALPELGNPDNLAYIMYTSGSTGRPKGVGISAAALSRHAHVAKGFCGLSAADRVLQFSTFNFDAFVEQLYPALICGASVVVRGPTLWDSETFYREVVTQGITFADLPTAYWHLLAKDFAAKGPRDYGQLRRIHMGGEAMAADAVLAWQQAGLGHVRLLNTYGPTEATVSVMSHDCSAYVTGEQPLPVQIPIGKALAGRSIHLVDADGDLALPGAIGELLVGGELLARGYHNRPGLTAERFIPDPFATTPGARLYRTGDLARYREQGVVEYAGRIDHQVKIRGFRIELGEIEARLREHPAVREVLVVDIDGPGGKQLAAYLVPDAMPEEDAGLRAELKAHLGASLPDYMVPMYLVLLERMPLLPNGKLDRKALPAPDTRQAQSAYVAPVSELEQQLAALWAEVLEVERVGLMDDFFELGGHSLLAAQLISKINSGLGIDIPLRLLFEKPQLNDFAQACASTGLSLSDDGLSDIERMMNEMAGV</sequence>
<dbReference type="InterPro" id="IPR023213">
    <property type="entry name" value="CAT-like_dom_sf"/>
</dbReference>
<dbReference type="PANTHER" id="PTHR45527">
    <property type="entry name" value="NONRIBOSOMAL PEPTIDE SYNTHETASE"/>
    <property type="match status" value="1"/>
</dbReference>
<protein>
    <submittedName>
        <fullName evidence="5">Amino acid adenylation domain-containing protein</fullName>
    </submittedName>
</protein>
<dbReference type="InterPro" id="IPR001242">
    <property type="entry name" value="Condensation_dom"/>
</dbReference>
<evidence type="ECO:0000256" key="1">
    <source>
        <dbReference type="ARBA" id="ARBA00001957"/>
    </source>
</evidence>
<feature type="domain" description="Carrier" evidence="4">
    <location>
        <begin position="2117"/>
        <end position="2192"/>
    </location>
</feature>
<feature type="domain" description="Carrier" evidence="4">
    <location>
        <begin position="2"/>
        <end position="77"/>
    </location>
</feature>
<dbReference type="Pfam" id="PF00550">
    <property type="entry name" value="PP-binding"/>
    <property type="match status" value="3"/>
</dbReference>
<dbReference type="Pfam" id="PF13193">
    <property type="entry name" value="AMP-binding_C"/>
    <property type="match status" value="2"/>
</dbReference>
<dbReference type="SUPFAM" id="SSF56801">
    <property type="entry name" value="Acetyl-CoA synthetase-like"/>
    <property type="match status" value="2"/>
</dbReference>
<dbReference type="Gene3D" id="3.30.559.30">
    <property type="entry name" value="Nonribosomal peptide synthetase, condensation domain"/>
    <property type="match status" value="2"/>
</dbReference>
<dbReference type="InterPro" id="IPR009081">
    <property type="entry name" value="PP-bd_ACP"/>
</dbReference>
<name>A0ABT2VI88_9PSED</name>
<dbReference type="Gene3D" id="3.30.559.10">
    <property type="entry name" value="Chloramphenicol acetyltransferase-like domain"/>
    <property type="match status" value="2"/>
</dbReference>
<dbReference type="PROSITE" id="PS00455">
    <property type="entry name" value="AMP_BINDING"/>
    <property type="match status" value="2"/>
</dbReference>
<dbReference type="InterPro" id="IPR036736">
    <property type="entry name" value="ACP-like_sf"/>
</dbReference>
<dbReference type="Gene3D" id="2.30.38.10">
    <property type="entry name" value="Luciferase, Domain 3"/>
    <property type="match status" value="2"/>
</dbReference>
<evidence type="ECO:0000256" key="2">
    <source>
        <dbReference type="ARBA" id="ARBA00022450"/>
    </source>
</evidence>
<keyword evidence="3" id="KW-0597">Phosphoprotein</keyword>
<dbReference type="CDD" id="cd19531">
    <property type="entry name" value="LCL_NRPS-like"/>
    <property type="match status" value="2"/>
</dbReference>
<comment type="caution">
    <text evidence="5">The sequence shown here is derived from an EMBL/GenBank/DDBJ whole genome shotgun (WGS) entry which is preliminary data.</text>
</comment>
<evidence type="ECO:0000313" key="6">
    <source>
        <dbReference type="Proteomes" id="UP001139994"/>
    </source>
</evidence>
<dbReference type="PROSITE" id="PS00012">
    <property type="entry name" value="PHOSPHOPANTETHEINE"/>
    <property type="match status" value="3"/>
</dbReference>
<dbReference type="Gene3D" id="1.10.1200.10">
    <property type="entry name" value="ACP-like"/>
    <property type="match status" value="3"/>
</dbReference>
<dbReference type="EMBL" id="JAOSLA010000078">
    <property type="protein sequence ID" value="MCU7241457.1"/>
    <property type="molecule type" value="Genomic_DNA"/>
</dbReference>
<dbReference type="Gene3D" id="3.40.50.980">
    <property type="match status" value="4"/>
</dbReference>
<dbReference type="Pfam" id="PF00501">
    <property type="entry name" value="AMP-binding"/>
    <property type="match status" value="2"/>
</dbReference>
<dbReference type="InterPro" id="IPR045851">
    <property type="entry name" value="AMP-bd_C_sf"/>
</dbReference>
<dbReference type="InterPro" id="IPR006162">
    <property type="entry name" value="Ppantetheine_attach_site"/>
</dbReference>